<dbReference type="GO" id="GO:0005384">
    <property type="term" value="F:manganese ion transmembrane transporter activity"/>
    <property type="evidence" value="ECO:0007669"/>
    <property type="project" value="InterPro"/>
</dbReference>
<organism evidence="7 8">
    <name type="scientific">Mycolicibacterium parafortuitum</name>
    <name type="common">Mycobacterium parafortuitum</name>
    <dbReference type="NCBI Taxonomy" id="39692"/>
    <lineage>
        <taxon>Bacteria</taxon>
        <taxon>Bacillati</taxon>
        <taxon>Actinomycetota</taxon>
        <taxon>Actinomycetes</taxon>
        <taxon>Mycobacteriales</taxon>
        <taxon>Mycobacteriaceae</taxon>
        <taxon>Mycolicibacterium</taxon>
    </lineage>
</organism>
<proteinExistence type="predicted"/>
<keyword evidence="4 6" id="KW-0472">Membrane</keyword>
<evidence type="ECO:0000256" key="2">
    <source>
        <dbReference type="ARBA" id="ARBA00022692"/>
    </source>
</evidence>
<evidence type="ECO:0000313" key="8">
    <source>
        <dbReference type="Proteomes" id="UP000466554"/>
    </source>
</evidence>
<feature type="region of interest" description="Disordered" evidence="5">
    <location>
        <begin position="1"/>
        <end position="25"/>
    </location>
</feature>
<dbReference type="PANTHER" id="PTHR31851">
    <property type="entry name" value="FE(2+)/MN(2+) TRANSPORTER PCL1"/>
    <property type="match status" value="1"/>
</dbReference>
<keyword evidence="3 6" id="KW-1133">Transmembrane helix</keyword>
<feature type="transmembrane region" description="Helical" evidence="6">
    <location>
        <begin position="227"/>
        <end position="248"/>
    </location>
</feature>
<evidence type="ECO:0000313" key="7">
    <source>
        <dbReference type="EMBL" id="BBY76527.1"/>
    </source>
</evidence>
<dbReference type="InterPro" id="IPR008217">
    <property type="entry name" value="Ccc1_fam"/>
</dbReference>
<evidence type="ECO:0000256" key="4">
    <source>
        <dbReference type="ARBA" id="ARBA00023136"/>
    </source>
</evidence>
<dbReference type="Proteomes" id="UP000466554">
    <property type="component" value="Chromosome"/>
</dbReference>
<dbReference type="AlphaFoldDB" id="A0A7I7U5F2"/>
<name>A0A7I7U5F2_MYCPF</name>
<feature type="transmembrane region" description="Helical" evidence="6">
    <location>
        <begin position="165"/>
        <end position="188"/>
    </location>
</feature>
<keyword evidence="2 6" id="KW-0812">Transmembrane</keyword>
<protein>
    <submittedName>
        <fullName evidence="7">Membrane protein</fullName>
    </submittedName>
</protein>
<evidence type="ECO:0000256" key="6">
    <source>
        <dbReference type="SAM" id="Phobius"/>
    </source>
</evidence>
<evidence type="ECO:0000256" key="5">
    <source>
        <dbReference type="SAM" id="MobiDB-lite"/>
    </source>
</evidence>
<dbReference type="GO" id="GO:0012505">
    <property type="term" value="C:endomembrane system"/>
    <property type="evidence" value="ECO:0007669"/>
    <property type="project" value="UniProtKB-SubCell"/>
</dbReference>
<evidence type="ECO:0000256" key="1">
    <source>
        <dbReference type="ARBA" id="ARBA00004127"/>
    </source>
</evidence>
<accession>A0A7I7U5F2</accession>
<comment type="subcellular location">
    <subcellularLocation>
        <location evidence="1">Endomembrane system</location>
        <topology evidence="1">Multi-pass membrane protein</topology>
    </subcellularLocation>
</comment>
<feature type="transmembrane region" description="Helical" evidence="6">
    <location>
        <begin position="194"/>
        <end position="215"/>
    </location>
</feature>
<sequence>MFNQFMTPSADGPLSPTGKPHVADHTHADVSGGWLRAATFGAMDGLVSNTALIAGVGAAADAHTVVITGVAGLLAGAFSMALGEYTSVTTANEQIESEVRVERRSFRADPQAERAELVAMLTDMGMTPETAAKATEEIHRDETKAMNFHLVQELGVDPREKPSPWVAGGASFLMFAIGAVIPLIPYLLGYESLWAGLGCGGIGLMVAGALASRFTRQPLVWASLRQFVLGFIAVAATYAVGYLIGVSVT</sequence>
<evidence type="ECO:0000256" key="3">
    <source>
        <dbReference type="ARBA" id="ARBA00022989"/>
    </source>
</evidence>
<dbReference type="GO" id="GO:0030026">
    <property type="term" value="P:intracellular manganese ion homeostasis"/>
    <property type="evidence" value="ECO:0007669"/>
    <property type="project" value="InterPro"/>
</dbReference>
<reference evidence="7 8" key="1">
    <citation type="journal article" date="2019" name="Emerg. Microbes Infect.">
        <title>Comprehensive subspecies identification of 175 nontuberculous mycobacteria species based on 7547 genomic profiles.</title>
        <authorList>
            <person name="Matsumoto Y."/>
            <person name="Kinjo T."/>
            <person name="Motooka D."/>
            <person name="Nabeya D."/>
            <person name="Jung N."/>
            <person name="Uechi K."/>
            <person name="Horii T."/>
            <person name="Iida T."/>
            <person name="Fujita J."/>
            <person name="Nakamura S."/>
        </authorList>
    </citation>
    <scope>NUCLEOTIDE SEQUENCE [LARGE SCALE GENOMIC DNA]</scope>
    <source>
        <strain evidence="7 8">JCM 6367</strain>
    </source>
</reference>
<dbReference type="EMBL" id="AP022598">
    <property type="protein sequence ID" value="BBY76527.1"/>
    <property type="molecule type" value="Genomic_DNA"/>
</dbReference>
<dbReference type="Pfam" id="PF01988">
    <property type="entry name" value="VIT1"/>
    <property type="match status" value="1"/>
</dbReference>
<gene>
    <name evidence="7" type="ORF">MPRF_34260</name>
</gene>